<keyword evidence="2" id="KW-1185">Reference proteome</keyword>
<evidence type="ECO:0000313" key="2">
    <source>
        <dbReference type="Proteomes" id="UP000294003"/>
    </source>
</evidence>
<dbReference type="SUPFAM" id="SSF52540">
    <property type="entry name" value="P-loop containing nucleoside triphosphate hydrolases"/>
    <property type="match status" value="1"/>
</dbReference>
<comment type="caution">
    <text evidence="1">The sequence shown here is derived from an EMBL/GenBank/DDBJ whole genome shotgun (WGS) entry which is preliminary data.</text>
</comment>
<gene>
    <name evidence="1" type="ORF">DL762_000132</name>
</gene>
<dbReference type="PANTHER" id="PTHR11070:SF66">
    <property type="entry name" value="UVRD-LIKE HELICASE C-TERMINAL DOMAIN-CONTAINING PROTEIN"/>
    <property type="match status" value="1"/>
</dbReference>
<proteinExistence type="predicted"/>
<dbReference type="InterPro" id="IPR027417">
    <property type="entry name" value="P-loop_NTPase"/>
</dbReference>
<dbReference type="EMBL" id="QJNS01000003">
    <property type="protein sequence ID" value="RYO95249.1"/>
    <property type="molecule type" value="Genomic_DNA"/>
</dbReference>
<dbReference type="InterPro" id="IPR011604">
    <property type="entry name" value="PDDEXK-like_dom_sf"/>
</dbReference>
<dbReference type="InterPro" id="IPR000212">
    <property type="entry name" value="DNA_helicase_UvrD/REP"/>
</dbReference>
<reference evidence="1 2" key="1">
    <citation type="submission" date="2018-06" db="EMBL/GenBank/DDBJ databases">
        <title>Complete Genomes of Monosporascus.</title>
        <authorList>
            <person name="Robinson A.J."/>
            <person name="Natvig D.O."/>
        </authorList>
    </citation>
    <scope>NUCLEOTIDE SEQUENCE [LARGE SCALE GENOMIC DNA]</scope>
    <source>
        <strain evidence="1 2">CBS 609.92</strain>
    </source>
</reference>
<dbReference type="Pfam" id="PF13245">
    <property type="entry name" value="AAA_19"/>
    <property type="match status" value="1"/>
</dbReference>
<name>A0ABY0HNT6_9PEZI</name>
<evidence type="ECO:0008006" key="3">
    <source>
        <dbReference type="Google" id="ProtNLM"/>
    </source>
</evidence>
<organism evidence="1 2">
    <name type="scientific">Monosporascus cannonballus</name>
    <dbReference type="NCBI Taxonomy" id="155416"/>
    <lineage>
        <taxon>Eukaryota</taxon>
        <taxon>Fungi</taxon>
        <taxon>Dikarya</taxon>
        <taxon>Ascomycota</taxon>
        <taxon>Pezizomycotina</taxon>
        <taxon>Sordariomycetes</taxon>
        <taxon>Xylariomycetidae</taxon>
        <taxon>Xylariales</taxon>
        <taxon>Xylariales incertae sedis</taxon>
        <taxon>Monosporascus</taxon>
    </lineage>
</organism>
<dbReference type="Gene3D" id="3.90.320.10">
    <property type="match status" value="1"/>
</dbReference>
<dbReference type="Proteomes" id="UP000294003">
    <property type="component" value="Unassembled WGS sequence"/>
</dbReference>
<accession>A0ABY0HNT6</accession>
<sequence>MYSHFRAAPHIGAILRRAKIPRSVSRSQLLHSQAFRCTSALVLRVTRSLTTATAAGVFKAQRRIFEPSLEQLAIVELSLTQNVVVSARPGSGKTATAEAIVAANAGRAVALVTYSKRLQLETARRLEDYSCDVYTFHGLAGTLFKTVARNDTILRTLRREGGQPTWTGQPYEIIILDELQDCTDDLFWLTCTFISSVTHAAGGRAPRIVALGDERQAIYAFRGADSRYLSLAPSTMAGISPYPWTRLSLSKSFRLSQETSRFVNDVFLGGDNYVIGTHRGPAPLYLHVNPFKINKLARRLVRLILKYGAERTAILAPFVRSNIALAHLTNTLSRKYGIPIAVSISDDVPLDDLVIGGKVCVSTYHQFKGNERDLVIVYGVDASYFDILGRDLPDDTCPNETFVALTRAIKQLVVLHSTDKKPMPFLSLGQLDKTAKFINLSSNPMQEPDPVGRPLQLGLLLPWTCSVSDMARHVPDEQLEAIISTNIRINELELPRPRSEHIAAPEITLTDKERMHYEAVGDINGLAVVAAFEHLKRGTLTTLDCPSTRLPSIPSAEGERAAWYCREACAYEAQVSGYESRSIQMKDHAFDWLAPYLGVAKERLSAQFAGDQELEFEARLREEKFIVRESSQQSSQATCLRGRADIVHHHGDGNATIWEIKFVGKLSLQHATQACAYAYLWATQNGRHTPPRVMLYNVQDGEKWEITAPDGVEGFRRVVEEVLRAKYSKTGVVSTQSFLENCARAKEEVERLWEGPAVETE</sequence>
<dbReference type="PANTHER" id="PTHR11070">
    <property type="entry name" value="UVRD / RECB / PCRA DNA HELICASE FAMILY MEMBER"/>
    <property type="match status" value="1"/>
</dbReference>
<protein>
    <recommendedName>
        <fullName evidence="3">DNA helicase</fullName>
    </recommendedName>
</protein>
<dbReference type="Gene3D" id="3.40.50.300">
    <property type="entry name" value="P-loop containing nucleotide triphosphate hydrolases"/>
    <property type="match status" value="2"/>
</dbReference>
<evidence type="ECO:0000313" key="1">
    <source>
        <dbReference type="EMBL" id="RYO95249.1"/>
    </source>
</evidence>